<dbReference type="InterPro" id="IPR010840">
    <property type="entry name" value="YqiJ_OB"/>
</dbReference>
<reference evidence="4 5" key="1">
    <citation type="submission" date="2023-03" db="EMBL/GenBank/DDBJ databases">
        <authorList>
            <person name="Kaur S."/>
            <person name="Espinosa-Saiz D."/>
            <person name="Velazquez E."/>
            <person name="Menendez E."/>
            <person name="diCenzo G.C."/>
        </authorList>
    </citation>
    <scope>NUCLEOTIDE SEQUENCE [LARGE SCALE GENOMIC DNA]</scope>
    <source>
        <strain evidence="4 5">LMG 24692</strain>
    </source>
</reference>
<feature type="domain" description="Inner membrane protein YqiJ N-terminal" evidence="3">
    <location>
        <begin position="10"/>
        <end position="112"/>
    </location>
</feature>
<evidence type="ECO:0000259" key="2">
    <source>
        <dbReference type="Pfam" id="PF07290"/>
    </source>
</evidence>
<dbReference type="Proteomes" id="UP001229355">
    <property type="component" value="Chromosome 2"/>
</dbReference>
<name>A0ABY8DGP4_9HYPH</name>
<dbReference type="InterPro" id="IPR048376">
    <property type="entry name" value="YqiJ_N"/>
</dbReference>
<dbReference type="Pfam" id="PF21001">
    <property type="entry name" value="YqiJ_N"/>
    <property type="match status" value="1"/>
</dbReference>
<keyword evidence="5" id="KW-1185">Reference proteome</keyword>
<keyword evidence="1" id="KW-0812">Transmembrane</keyword>
<evidence type="ECO:0000313" key="4">
    <source>
        <dbReference type="EMBL" id="WEX90076.1"/>
    </source>
</evidence>
<organism evidence="4 5">
    <name type="scientific">Sinorhizobium garamanticum</name>
    <dbReference type="NCBI Taxonomy" id="680247"/>
    <lineage>
        <taxon>Bacteria</taxon>
        <taxon>Pseudomonadati</taxon>
        <taxon>Pseudomonadota</taxon>
        <taxon>Alphaproteobacteria</taxon>
        <taxon>Hyphomicrobiales</taxon>
        <taxon>Rhizobiaceae</taxon>
        <taxon>Sinorhizobium/Ensifer group</taxon>
        <taxon>Sinorhizobium</taxon>
    </lineage>
</organism>
<evidence type="ECO:0000256" key="1">
    <source>
        <dbReference type="SAM" id="Phobius"/>
    </source>
</evidence>
<keyword evidence="1" id="KW-0472">Membrane</keyword>
<gene>
    <name evidence="4" type="ORF">PZN02_005428</name>
</gene>
<protein>
    <submittedName>
        <fullName evidence="4">YqiJ family protein</fullName>
    </submittedName>
</protein>
<evidence type="ECO:0000259" key="3">
    <source>
        <dbReference type="Pfam" id="PF21001"/>
    </source>
</evidence>
<feature type="domain" description="Inner membrane protein YqiJ OB-fold" evidence="2">
    <location>
        <begin position="134"/>
        <end position="197"/>
    </location>
</feature>
<dbReference type="EMBL" id="CP120374">
    <property type="protein sequence ID" value="WEX90076.1"/>
    <property type="molecule type" value="Genomic_DNA"/>
</dbReference>
<dbReference type="Pfam" id="PF07290">
    <property type="entry name" value="YqiJ_OB"/>
    <property type="match status" value="1"/>
</dbReference>
<accession>A0ABY8DGP4</accession>
<proteinExistence type="predicted"/>
<sequence>MDLLLAPECFPFAIAAALLAALTVIEVLCLLLGFSLGEAIDKSGFDDHSALSGLLSWINVGGVPILVLLMLLLGFFAIIGFVLQSVAFALWAYLPAAAAALPAFVLSLPAVRGSGRLVAHIVPRDETYAVDLFEFVGARAEVTVGPLDQGLPGRVRAKDRHGNWHSLRAKAARGEAPIAIGTEILIVDRISNVFVAIPAPSDILSSPQSSSMETP</sequence>
<keyword evidence="1" id="KW-1133">Transmembrane helix</keyword>
<feature type="transmembrane region" description="Helical" evidence="1">
    <location>
        <begin position="57"/>
        <end position="82"/>
    </location>
</feature>
<feature type="transmembrane region" description="Helical" evidence="1">
    <location>
        <begin position="12"/>
        <end position="36"/>
    </location>
</feature>
<dbReference type="RefSeq" id="WP_280662043.1">
    <property type="nucleotide sequence ID" value="NZ_CP120374.1"/>
</dbReference>
<evidence type="ECO:0000313" key="5">
    <source>
        <dbReference type="Proteomes" id="UP001229355"/>
    </source>
</evidence>
<feature type="transmembrane region" description="Helical" evidence="1">
    <location>
        <begin position="88"/>
        <end position="111"/>
    </location>
</feature>